<dbReference type="CDD" id="cd00590">
    <property type="entry name" value="RRM_SF"/>
    <property type="match status" value="1"/>
</dbReference>
<feature type="compositionally biased region" description="Basic and acidic residues" evidence="2">
    <location>
        <begin position="1"/>
        <end position="17"/>
    </location>
</feature>
<comment type="caution">
    <text evidence="4">The sequence shown here is derived from an EMBL/GenBank/DDBJ whole genome shotgun (WGS) entry which is preliminary data.</text>
</comment>
<evidence type="ECO:0000256" key="2">
    <source>
        <dbReference type="SAM" id="MobiDB-lite"/>
    </source>
</evidence>
<dbReference type="Gene3D" id="3.30.70.330">
    <property type="match status" value="1"/>
</dbReference>
<evidence type="ECO:0000256" key="1">
    <source>
        <dbReference type="PROSITE-ProRule" id="PRU00176"/>
    </source>
</evidence>
<dbReference type="InterPro" id="IPR035979">
    <property type="entry name" value="RBD_domain_sf"/>
</dbReference>
<keyword evidence="5" id="KW-1185">Reference proteome</keyword>
<gene>
    <name evidence="4" type="ORF">PIB30_054565</name>
</gene>
<feature type="domain" description="RRM" evidence="3">
    <location>
        <begin position="68"/>
        <end position="151"/>
    </location>
</feature>
<evidence type="ECO:0000259" key="3">
    <source>
        <dbReference type="PROSITE" id="PS50102"/>
    </source>
</evidence>
<sequence length="165" mass="19422">MREGREKKSVREGEAKGQWRVVVRRKPNSHWRQGPTHAYQGPPNRKTDRQESTGKEVEEHRWVENNTFSVFADNLPPNTTYQWLWKVFNSIGKVEDIYLSKKIKSGNPLKFAFVRYRTREEMRRKIEHLDDGLFGGVDLESRSPDIEGTIKQSKRIPEADMNPIR</sequence>
<proteinExistence type="predicted"/>
<keyword evidence="1" id="KW-0694">RNA-binding</keyword>
<dbReference type="EMBL" id="JASCZI010091038">
    <property type="protein sequence ID" value="MED6148594.1"/>
    <property type="molecule type" value="Genomic_DNA"/>
</dbReference>
<reference evidence="4 5" key="1">
    <citation type="journal article" date="2023" name="Plants (Basel)">
        <title>Bridging the Gap: Combining Genomics and Transcriptomics Approaches to Understand Stylosanthes scabra, an Orphan Legume from the Brazilian Caatinga.</title>
        <authorList>
            <person name="Ferreira-Neto J.R.C."/>
            <person name="da Silva M.D."/>
            <person name="Binneck E."/>
            <person name="de Melo N.F."/>
            <person name="da Silva R.H."/>
            <person name="de Melo A.L.T.M."/>
            <person name="Pandolfi V."/>
            <person name="Bustamante F.O."/>
            <person name="Brasileiro-Vidal A.C."/>
            <person name="Benko-Iseppon A.M."/>
        </authorList>
    </citation>
    <scope>NUCLEOTIDE SEQUENCE [LARGE SCALE GENOMIC DNA]</scope>
    <source>
        <tissue evidence="4">Leaves</tissue>
    </source>
</reference>
<accession>A0ABU6TJQ8</accession>
<protein>
    <recommendedName>
        <fullName evidence="3">RRM domain-containing protein</fullName>
    </recommendedName>
</protein>
<dbReference type="PROSITE" id="PS50102">
    <property type="entry name" value="RRM"/>
    <property type="match status" value="1"/>
</dbReference>
<feature type="region of interest" description="Disordered" evidence="2">
    <location>
        <begin position="1"/>
        <end position="57"/>
    </location>
</feature>
<dbReference type="InterPro" id="IPR012677">
    <property type="entry name" value="Nucleotide-bd_a/b_plait_sf"/>
</dbReference>
<evidence type="ECO:0000313" key="5">
    <source>
        <dbReference type="Proteomes" id="UP001341840"/>
    </source>
</evidence>
<name>A0ABU6TJQ8_9FABA</name>
<organism evidence="4 5">
    <name type="scientific">Stylosanthes scabra</name>
    <dbReference type="NCBI Taxonomy" id="79078"/>
    <lineage>
        <taxon>Eukaryota</taxon>
        <taxon>Viridiplantae</taxon>
        <taxon>Streptophyta</taxon>
        <taxon>Embryophyta</taxon>
        <taxon>Tracheophyta</taxon>
        <taxon>Spermatophyta</taxon>
        <taxon>Magnoliopsida</taxon>
        <taxon>eudicotyledons</taxon>
        <taxon>Gunneridae</taxon>
        <taxon>Pentapetalae</taxon>
        <taxon>rosids</taxon>
        <taxon>fabids</taxon>
        <taxon>Fabales</taxon>
        <taxon>Fabaceae</taxon>
        <taxon>Papilionoideae</taxon>
        <taxon>50 kb inversion clade</taxon>
        <taxon>dalbergioids sensu lato</taxon>
        <taxon>Dalbergieae</taxon>
        <taxon>Pterocarpus clade</taxon>
        <taxon>Stylosanthes</taxon>
    </lineage>
</organism>
<evidence type="ECO:0000313" key="4">
    <source>
        <dbReference type="EMBL" id="MED6148594.1"/>
    </source>
</evidence>
<feature type="compositionally biased region" description="Basic and acidic residues" evidence="2">
    <location>
        <begin position="45"/>
        <end position="57"/>
    </location>
</feature>
<dbReference type="SMART" id="SM00360">
    <property type="entry name" value="RRM"/>
    <property type="match status" value="1"/>
</dbReference>
<dbReference type="Proteomes" id="UP001341840">
    <property type="component" value="Unassembled WGS sequence"/>
</dbReference>
<dbReference type="Pfam" id="PF00076">
    <property type="entry name" value="RRM_1"/>
    <property type="match status" value="1"/>
</dbReference>
<dbReference type="SUPFAM" id="SSF54928">
    <property type="entry name" value="RNA-binding domain, RBD"/>
    <property type="match status" value="1"/>
</dbReference>
<feature type="region of interest" description="Disordered" evidence="2">
    <location>
        <begin position="145"/>
        <end position="165"/>
    </location>
</feature>
<dbReference type="InterPro" id="IPR000504">
    <property type="entry name" value="RRM_dom"/>
</dbReference>